<evidence type="ECO:0000313" key="4">
    <source>
        <dbReference type="EMBL" id="GAA4144441.1"/>
    </source>
</evidence>
<keyword evidence="1 2" id="KW-0238">DNA-binding</keyword>
<evidence type="ECO:0000313" key="5">
    <source>
        <dbReference type="Proteomes" id="UP001500101"/>
    </source>
</evidence>
<dbReference type="Proteomes" id="UP001500101">
    <property type="component" value="Unassembled WGS sequence"/>
</dbReference>
<comment type="caution">
    <text evidence="4">The sequence shown here is derived from an EMBL/GenBank/DDBJ whole genome shotgun (WGS) entry which is preliminary data.</text>
</comment>
<protein>
    <recommendedName>
        <fullName evidence="3">HTH tetR-type domain-containing protein</fullName>
    </recommendedName>
</protein>
<feature type="domain" description="HTH tetR-type" evidence="3">
    <location>
        <begin position="16"/>
        <end position="76"/>
    </location>
</feature>
<dbReference type="Gene3D" id="1.10.357.10">
    <property type="entry name" value="Tetracycline Repressor, domain 2"/>
    <property type="match status" value="1"/>
</dbReference>
<dbReference type="PROSITE" id="PS50977">
    <property type="entry name" value="HTH_TETR_2"/>
    <property type="match status" value="1"/>
</dbReference>
<reference evidence="5" key="1">
    <citation type="journal article" date="2019" name="Int. J. Syst. Evol. Microbiol.">
        <title>The Global Catalogue of Microorganisms (GCM) 10K type strain sequencing project: providing services to taxonomists for standard genome sequencing and annotation.</title>
        <authorList>
            <consortium name="The Broad Institute Genomics Platform"/>
            <consortium name="The Broad Institute Genome Sequencing Center for Infectious Disease"/>
            <person name="Wu L."/>
            <person name="Ma J."/>
        </authorList>
    </citation>
    <scope>NUCLEOTIDE SEQUENCE [LARGE SCALE GENOMIC DNA]</scope>
    <source>
        <strain evidence="5">JCM 16704</strain>
    </source>
</reference>
<sequence length="228" mass="25446">MKQQRKKYSGEKNNRERTMGKMIASVGKVLKEKGYTGLTVANISKCAGVDRKLVTLYFGSVEKLIETYIKGKDYWSSVTLGAMALFGNSPKTGSKDLLELMLMDLLTELKGNAELQKIISWQISERSEVMAHVAREQEKMGSLFIAFQDREHREKDLDLRAISAILLSGINYLVLHSVNTNSTICEIDVSTKEGMDRIRAAVSKILEWAYTDQGVSSNSAIQGSRLAE</sequence>
<evidence type="ECO:0000259" key="3">
    <source>
        <dbReference type="PROSITE" id="PS50977"/>
    </source>
</evidence>
<dbReference type="RefSeq" id="WP_260042125.1">
    <property type="nucleotide sequence ID" value="NZ_BAAAZI010000011.1"/>
</dbReference>
<dbReference type="InterPro" id="IPR001647">
    <property type="entry name" value="HTH_TetR"/>
</dbReference>
<dbReference type="InterPro" id="IPR009057">
    <property type="entry name" value="Homeodomain-like_sf"/>
</dbReference>
<keyword evidence="5" id="KW-1185">Reference proteome</keyword>
<accession>A0ABP7Z017</accession>
<feature type="DNA-binding region" description="H-T-H motif" evidence="2">
    <location>
        <begin position="39"/>
        <end position="58"/>
    </location>
</feature>
<name>A0ABP7Z017_9SPHI</name>
<dbReference type="Pfam" id="PF00440">
    <property type="entry name" value="TetR_N"/>
    <property type="match status" value="1"/>
</dbReference>
<proteinExistence type="predicted"/>
<evidence type="ECO:0000256" key="1">
    <source>
        <dbReference type="ARBA" id="ARBA00023125"/>
    </source>
</evidence>
<dbReference type="SUPFAM" id="SSF46689">
    <property type="entry name" value="Homeodomain-like"/>
    <property type="match status" value="1"/>
</dbReference>
<evidence type="ECO:0000256" key="2">
    <source>
        <dbReference type="PROSITE-ProRule" id="PRU00335"/>
    </source>
</evidence>
<gene>
    <name evidence="4" type="ORF">GCM10022216_27410</name>
</gene>
<organism evidence="4 5">
    <name type="scientific">Sphingobacterium kyonggiense</name>
    <dbReference type="NCBI Taxonomy" id="714075"/>
    <lineage>
        <taxon>Bacteria</taxon>
        <taxon>Pseudomonadati</taxon>
        <taxon>Bacteroidota</taxon>
        <taxon>Sphingobacteriia</taxon>
        <taxon>Sphingobacteriales</taxon>
        <taxon>Sphingobacteriaceae</taxon>
        <taxon>Sphingobacterium</taxon>
    </lineage>
</organism>
<dbReference type="EMBL" id="BAAAZI010000011">
    <property type="protein sequence ID" value="GAA4144441.1"/>
    <property type="molecule type" value="Genomic_DNA"/>
</dbReference>